<feature type="coiled-coil region" evidence="2">
    <location>
        <begin position="121"/>
        <end position="148"/>
    </location>
</feature>
<feature type="region of interest" description="Disordered" evidence="3">
    <location>
        <begin position="285"/>
        <end position="343"/>
    </location>
</feature>
<dbReference type="Pfam" id="PF03194">
    <property type="entry name" value="LUC7"/>
    <property type="match status" value="1"/>
</dbReference>
<evidence type="ECO:0000256" key="1">
    <source>
        <dbReference type="ARBA" id="ARBA00005655"/>
    </source>
</evidence>
<name>A0A0K8TKT4_TABBR</name>
<organism evidence="4">
    <name type="scientific">Tabanus bromius</name>
    <name type="common">Band-eyed brown horse fly</name>
    <dbReference type="NCBI Taxonomy" id="304241"/>
    <lineage>
        <taxon>Eukaryota</taxon>
        <taxon>Metazoa</taxon>
        <taxon>Ecdysozoa</taxon>
        <taxon>Arthropoda</taxon>
        <taxon>Hexapoda</taxon>
        <taxon>Insecta</taxon>
        <taxon>Pterygota</taxon>
        <taxon>Neoptera</taxon>
        <taxon>Endopterygota</taxon>
        <taxon>Diptera</taxon>
        <taxon>Brachycera</taxon>
        <taxon>Tabanomorpha</taxon>
        <taxon>Tabanoidea</taxon>
        <taxon>Tabanidae</taxon>
        <taxon>Tabanus</taxon>
    </lineage>
</organism>
<accession>A0A0K8TKT4</accession>
<feature type="region of interest" description="Disordered" evidence="3">
    <location>
        <begin position="183"/>
        <end position="212"/>
    </location>
</feature>
<dbReference type="EMBL" id="GDAI01002616">
    <property type="protein sequence ID" value="JAI14987.1"/>
    <property type="molecule type" value="mRNA"/>
</dbReference>
<comment type="similarity">
    <text evidence="1">Belongs to the Luc7 family.</text>
</comment>
<evidence type="ECO:0000256" key="3">
    <source>
        <dbReference type="SAM" id="MobiDB-lite"/>
    </source>
</evidence>
<feature type="compositionally biased region" description="Polar residues" evidence="3">
    <location>
        <begin position="200"/>
        <end position="212"/>
    </location>
</feature>
<dbReference type="GO" id="GO:0005685">
    <property type="term" value="C:U1 snRNP"/>
    <property type="evidence" value="ECO:0007669"/>
    <property type="project" value="InterPro"/>
</dbReference>
<feature type="non-terminal residue" evidence="4">
    <location>
        <position position="343"/>
    </location>
</feature>
<sequence length="343" mass="40158">MVDTARALLDELMGRNRDLDPASKKQVNWDDPEYCQYYLVNFCPHDLFVNTKVDLGPCPKRHDDEAKRMYQKARTGARKRQYEDDFLKFCNDMIYEVDRKKQKGRERLLLMSKGEGGPTYVSKFQEQLNNFNARIKKLLSEVEEAGNRGDVDQAQDLMALCEQLKSEKDAIVKAHDSNSGLLTSTKATASTSAENSSPTHSVTSNAPSWTAELSTQEKKMEVCEVCGALLIIGDAQQRIEDHFSGRQHLGYSRLRNAVEEMRTMRQKEREEEERQREEEWNKINKYRKDRDRLRNEKAREDHKRRPGTYDRNSDRRNRGKSYRDTDSRSSESHRRSQTRDRYK</sequence>
<keyword evidence="2" id="KW-0175">Coiled coil</keyword>
<evidence type="ECO:0000256" key="2">
    <source>
        <dbReference type="SAM" id="Coils"/>
    </source>
</evidence>
<reference evidence="4" key="1">
    <citation type="journal article" date="2015" name="Insect Biochem. Mol. Biol.">
        <title>An insight into the sialome of the horse fly, Tabanus bromius.</title>
        <authorList>
            <person name="Ribeiro J.M."/>
            <person name="Kazimirova M."/>
            <person name="Takac P."/>
            <person name="Andersen J.F."/>
            <person name="Francischetti I.M."/>
        </authorList>
    </citation>
    <scope>NUCLEOTIDE SEQUENCE</scope>
</reference>
<dbReference type="GO" id="GO:0006376">
    <property type="term" value="P:mRNA splice site recognition"/>
    <property type="evidence" value="ECO:0007669"/>
    <property type="project" value="InterPro"/>
</dbReference>
<dbReference type="AlphaFoldDB" id="A0A0K8TKT4"/>
<dbReference type="GO" id="GO:0003729">
    <property type="term" value="F:mRNA binding"/>
    <property type="evidence" value="ECO:0007669"/>
    <property type="project" value="InterPro"/>
</dbReference>
<feature type="compositionally biased region" description="Low complexity" evidence="3">
    <location>
        <begin position="183"/>
        <end position="199"/>
    </location>
</feature>
<dbReference type="InterPro" id="IPR004882">
    <property type="entry name" value="Luc7-rel"/>
</dbReference>
<protein>
    <submittedName>
        <fullName evidence="4">Putative spliceosome subunit</fullName>
    </submittedName>
</protein>
<evidence type="ECO:0000313" key="4">
    <source>
        <dbReference type="EMBL" id="JAI14987.1"/>
    </source>
</evidence>
<dbReference type="PANTHER" id="PTHR12375">
    <property type="entry name" value="RNA-BINDING PROTEIN LUC7-RELATED"/>
    <property type="match status" value="1"/>
</dbReference>
<proteinExistence type="evidence at transcript level"/>